<proteinExistence type="predicted"/>
<organism evidence="2 3">
    <name type="scientific">Bacillus mesophilum</name>
    <dbReference type="NCBI Taxonomy" id="1071718"/>
    <lineage>
        <taxon>Bacteria</taxon>
        <taxon>Bacillati</taxon>
        <taxon>Bacillota</taxon>
        <taxon>Bacilli</taxon>
        <taxon>Bacillales</taxon>
        <taxon>Bacillaceae</taxon>
        <taxon>Bacillus</taxon>
    </lineage>
</organism>
<keyword evidence="2" id="KW-0489">Methyltransferase</keyword>
<dbReference type="GO" id="GO:0032259">
    <property type="term" value="P:methylation"/>
    <property type="evidence" value="ECO:0007669"/>
    <property type="project" value="UniProtKB-KW"/>
</dbReference>
<dbReference type="CDD" id="cd02440">
    <property type="entry name" value="AdoMet_MTases"/>
    <property type="match status" value="1"/>
</dbReference>
<reference evidence="2 3" key="1">
    <citation type="journal article" date="2014" name="Arch. Microbiol.">
        <title>Bacillus mesophilum sp. nov., strain IITR-54T, a novel 4-chlorobiphenyl dechlorinating bacterium.</title>
        <authorList>
            <person name="Manickam N."/>
            <person name="Singh N.K."/>
            <person name="Bajaj A."/>
            <person name="Kumar R.M."/>
            <person name="Kaur G."/>
            <person name="Kaur N."/>
            <person name="Bala M."/>
            <person name="Kumar A."/>
            <person name="Mayilraj S."/>
        </authorList>
    </citation>
    <scope>NUCLEOTIDE SEQUENCE [LARGE SCALE GENOMIC DNA]</scope>
    <source>
        <strain evidence="2 3">IITR-54</strain>
    </source>
</reference>
<dbReference type="OrthoDB" id="5522265at2"/>
<evidence type="ECO:0000313" key="2">
    <source>
        <dbReference type="EMBL" id="KAB2334356.1"/>
    </source>
</evidence>
<dbReference type="Gene3D" id="3.40.50.150">
    <property type="entry name" value="Vaccinia Virus protein VP39"/>
    <property type="match status" value="1"/>
</dbReference>
<protein>
    <submittedName>
        <fullName evidence="2">Class I SAM-dependent methyltransferase</fullName>
    </submittedName>
</protein>
<feature type="domain" description="Methyltransferase type 11" evidence="1">
    <location>
        <begin position="51"/>
        <end position="142"/>
    </location>
</feature>
<dbReference type="Pfam" id="PF08241">
    <property type="entry name" value="Methyltransf_11"/>
    <property type="match status" value="1"/>
</dbReference>
<evidence type="ECO:0000313" key="3">
    <source>
        <dbReference type="Proteomes" id="UP000441354"/>
    </source>
</evidence>
<sequence length="236" mass="26904">MQNWSLESEKQWNKRSAKWHASSKTMWEEGSRKDIIPFFCKVVPAYSKVCDLGCGDGYGSLKLAEIGYEVTGYDVADEMIHRAKETNKQNHSQFIKGDITILQLPKNSYDAVLAINSLEWTEDPLKVLMHMKHMVKPGGYACVGVLGPTAGPRKSSFQRLYGDQVICNTMMPWEFEALALENGWEKIAELPVFKKAAEQVSKGSLPVELKQALSFMWVFMLKNRKEEELENEQIFD</sequence>
<keyword evidence="3" id="KW-1185">Reference proteome</keyword>
<dbReference type="GO" id="GO:0008757">
    <property type="term" value="F:S-adenosylmethionine-dependent methyltransferase activity"/>
    <property type="evidence" value="ECO:0007669"/>
    <property type="project" value="InterPro"/>
</dbReference>
<dbReference type="PANTHER" id="PTHR43861:SF1">
    <property type="entry name" value="TRANS-ACONITATE 2-METHYLTRANSFERASE"/>
    <property type="match status" value="1"/>
</dbReference>
<dbReference type="AlphaFoldDB" id="A0A7V7UWG7"/>
<comment type="caution">
    <text evidence="2">The sequence shown here is derived from an EMBL/GenBank/DDBJ whole genome shotgun (WGS) entry which is preliminary data.</text>
</comment>
<dbReference type="Proteomes" id="UP000441354">
    <property type="component" value="Unassembled WGS sequence"/>
</dbReference>
<dbReference type="EMBL" id="WBOT01000002">
    <property type="protein sequence ID" value="KAB2334356.1"/>
    <property type="molecule type" value="Genomic_DNA"/>
</dbReference>
<dbReference type="InterPro" id="IPR013216">
    <property type="entry name" value="Methyltransf_11"/>
</dbReference>
<dbReference type="InterPro" id="IPR029063">
    <property type="entry name" value="SAM-dependent_MTases_sf"/>
</dbReference>
<evidence type="ECO:0000259" key="1">
    <source>
        <dbReference type="Pfam" id="PF08241"/>
    </source>
</evidence>
<dbReference type="SUPFAM" id="SSF53335">
    <property type="entry name" value="S-adenosyl-L-methionine-dependent methyltransferases"/>
    <property type="match status" value="1"/>
</dbReference>
<name>A0A7V7UWG7_9BACI</name>
<gene>
    <name evidence="2" type="ORF">F7732_05785</name>
</gene>
<dbReference type="PANTHER" id="PTHR43861">
    <property type="entry name" value="TRANS-ACONITATE 2-METHYLTRANSFERASE-RELATED"/>
    <property type="match status" value="1"/>
</dbReference>
<accession>A0A7V7UWG7</accession>
<keyword evidence="2" id="KW-0808">Transferase</keyword>